<reference evidence="3 4" key="1">
    <citation type="submission" date="2024-01" db="EMBL/GenBank/DDBJ databases">
        <title>The genomes of 5 underutilized Papilionoideae crops provide insights into root nodulation and disease resistanc.</title>
        <authorList>
            <person name="Yuan L."/>
        </authorList>
    </citation>
    <scope>NUCLEOTIDE SEQUENCE [LARGE SCALE GENOMIC DNA]</scope>
    <source>
        <strain evidence="3">ZHUSHIDOU_FW_LH</strain>
        <tissue evidence="3">Leaf</tissue>
    </source>
</reference>
<accession>A0AAN9HSI3</accession>
<evidence type="ECO:0000313" key="3">
    <source>
        <dbReference type="EMBL" id="KAK7247501.1"/>
    </source>
</evidence>
<keyword evidence="4" id="KW-1185">Reference proteome</keyword>
<dbReference type="GO" id="GO:0046422">
    <property type="term" value="F:violaxanthin de-epoxidase activity"/>
    <property type="evidence" value="ECO:0007669"/>
    <property type="project" value="InterPro"/>
</dbReference>
<dbReference type="AlphaFoldDB" id="A0AAN9HSI3"/>
<dbReference type="Pfam" id="PF11965">
    <property type="entry name" value="DUF3479"/>
    <property type="match status" value="1"/>
</dbReference>
<gene>
    <name evidence="3" type="ORF">RIF29_42384</name>
</gene>
<dbReference type="InterPro" id="IPR010788">
    <property type="entry name" value="VDE_dom"/>
</dbReference>
<dbReference type="InterPro" id="IPR012674">
    <property type="entry name" value="Calycin"/>
</dbReference>
<dbReference type="PANTHER" id="PTHR33970">
    <property type="entry name" value="VIOLAXANTHIN DE-EPOXIDASE, CHLOROPLASTIC-RELATED"/>
    <property type="match status" value="1"/>
</dbReference>
<protein>
    <recommendedName>
        <fullName evidence="5">VDE lipocalin domain-containing protein</fullName>
    </recommendedName>
</protein>
<dbReference type="InterPro" id="IPR022571">
    <property type="entry name" value="Mg_chelatase_H_N"/>
</dbReference>
<dbReference type="InterPro" id="IPR044682">
    <property type="entry name" value="VDE"/>
</dbReference>
<dbReference type="GO" id="GO:0016851">
    <property type="term" value="F:magnesium chelatase activity"/>
    <property type="evidence" value="ECO:0007669"/>
    <property type="project" value="InterPro"/>
</dbReference>
<evidence type="ECO:0008006" key="5">
    <source>
        <dbReference type="Google" id="ProtNLM"/>
    </source>
</evidence>
<evidence type="ECO:0000313" key="4">
    <source>
        <dbReference type="Proteomes" id="UP001372338"/>
    </source>
</evidence>
<evidence type="ECO:0000259" key="2">
    <source>
        <dbReference type="Pfam" id="PF11965"/>
    </source>
</evidence>
<feature type="domain" description="VDE lipocalin" evidence="1">
    <location>
        <begin position="254"/>
        <end position="505"/>
    </location>
</feature>
<evidence type="ECO:0000259" key="1">
    <source>
        <dbReference type="Pfam" id="PF07137"/>
    </source>
</evidence>
<proteinExistence type="predicted"/>
<dbReference type="Gene3D" id="2.40.128.20">
    <property type="match status" value="1"/>
</dbReference>
<organism evidence="3 4">
    <name type="scientific">Crotalaria pallida</name>
    <name type="common">Smooth rattlebox</name>
    <name type="synonym">Crotalaria striata</name>
    <dbReference type="NCBI Taxonomy" id="3830"/>
    <lineage>
        <taxon>Eukaryota</taxon>
        <taxon>Viridiplantae</taxon>
        <taxon>Streptophyta</taxon>
        <taxon>Embryophyta</taxon>
        <taxon>Tracheophyta</taxon>
        <taxon>Spermatophyta</taxon>
        <taxon>Magnoliopsida</taxon>
        <taxon>eudicotyledons</taxon>
        <taxon>Gunneridae</taxon>
        <taxon>Pentapetalae</taxon>
        <taxon>rosids</taxon>
        <taxon>fabids</taxon>
        <taxon>Fabales</taxon>
        <taxon>Fabaceae</taxon>
        <taxon>Papilionoideae</taxon>
        <taxon>50 kb inversion clade</taxon>
        <taxon>genistoids sensu lato</taxon>
        <taxon>core genistoids</taxon>
        <taxon>Crotalarieae</taxon>
        <taxon>Crotalaria</taxon>
    </lineage>
</organism>
<comment type="caution">
    <text evidence="3">The sequence shown here is derived from an EMBL/GenBank/DDBJ whole genome shotgun (WGS) entry which is preliminary data.</text>
</comment>
<dbReference type="EMBL" id="JAYWIO010000008">
    <property type="protein sequence ID" value="KAK7247501.1"/>
    <property type="molecule type" value="Genomic_DNA"/>
</dbReference>
<feature type="domain" description="Magnesium chelatase subunit H N-terminal" evidence="2">
    <location>
        <begin position="94"/>
        <end position="193"/>
    </location>
</feature>
<dbReference type="Pfam" id="PF07137">
    <property type="entry name" value="VDE"/>
    <property type="match status" value="1"/>
</dbReference>
<dbReference type="Proteomes" id="UP001372338">
    <property type="component" value="Unassembled WGS sequence"/>
</dbReference>
<sequence length="535" mass="60479">MSVLQAQVAPRIILLRTGDFLAFPSLRETFPCSLSYPNAHHAYVHVPHSRLRFPPSTTVTTAEQLLPPVIMVAVVGKGTVSPLNSASWEEVMLHTAKRLKWIGEGYELLVFTDECIQSNEERAMRLHEELLKADILVIVAVTNEDSIKWINNNSKDIENVICFESSPELKNKLGGYDVPTEVRGGSIFGKVLGNNSQFNKTKESFEVMQTVSQTWDRHNSDDIRFCLLLLINAYIRPVPVLNNLRSAKAFSILNCMIRNCGRQLLNCLLDPSCRKALQCLNRCNPNDQVCSYRCIASCESASLEAFALCALQKHNCLELKAAVPEKPYVPPLAKFRGQDLSFEMAEDLFVGWLVRLRWSWRVFALQNPAYGQFPCQYHLFYRGKAKDSFWYEPVYKVKTLDGRMVWTRQKYRVKRGKIAGTFNFSVLDKGVVSSEYWTIVDVADDLGWGLFFYRGAARAAGHSYTGSVLVSQDGTLPNDGESRAKIIAALEKCEIKEWELYTVDNCSCIDPPLEIPEGSSLHNIVQIEDPNWISV</sequence>
<name>A0AAN9HSI3_CROPI</name>
<dbReference type="PANTHER" id="PTHR33970:SF2">
    <property type="entry name" value="OS01G0716400 PROTEIN"/>
    <property type="match status" value="1"/>
</dbReference>
<dbReference type="GO" id="GO:0010028">
    <property type="term" value="P:xanthophyll cycle"/>
    <property type="evidence" value="ECO:0007669"/>
    <property type="project" value="InterPro"/>
</dbReference>